<dbReference type="Proteomes" id="UP000585437">
    <property type="component" value="Unassembled WGS sequence"/>
</dbReference>
<feature type="compositionally biased region" description="Basic and acidic residues" evidence="1">
    <location>
        <begin position="42"/>
        <end position="51"/>
    </location>
</feature>
<feature type="region of interest" description="Disordered" evidence="1">
    <location>
        <begin position="1"/>
        <end position="51"/>
    </location>
</feature>
<sequence length="51" mass="5788">MGERAAAFEHTNAVARETADDERRRREEKSERLRKLRLAAEQGDKSKCSAG</sequence>
<organism evidence="2 3">
    <name type="scientific">Rhizobium soli</name>
    <dbReference type="NCBI Taxonomy" id="424798"/>
    <lineage>
        <taxon>Bacteria</taxon>
        <taxon>Pseudomonadati</taxon>
        <taxon>Pseudomonadota</taxon>
        <taxon>Alphaproteobacteria</taxon>
        <taxon>Hyphomicrobiales</taxon>
        <taxon>Rhizobiaceae</taxon>
        <taxon>Rhizobium/Agrobacterium group</taxon>
        <taxon>Rhizobium</taxon>
    </lineage>
</organism>
<accession>A0A7X0MSM9</accession>
<evidence type="ECO:0000313" key="2">
    <source>
        <dbReference type="EMBL" id="MBB6510152.1"/>
    </source>
</evidence>
<protein>
    <submittedName>
        <fullName evidence="2">Putative outer membrane lipoprotein</fullName>
    </submittedName>
</protein>
<evidence type="ECO:0000256" key="1">
    <source>
        <dbReference type="SAM" id="MobiDB-lite"/>
    </source>
</evidence>
<keyword evidence="3" id="KW-1185">Reference proteome</keyword>
<keyword evidence="2" id="KW-0449">Lipoprotein</keyword>
<evidence type="ECO:0000313" key="3">
    <source>
        <dbReference type="Proteomes" id="UP000585437"/>
    </source>
</evidence>
<reference evidence="2 3" key="1">
    <citation type="submission" date="2020-08" db="EMBL/GenBank/DDBJ databases">
        <title>The Agave Microbiome: Exploring the role of microbial communities in plant adaptations to desert environments.</title>
        <authorList>
            <person name="Partida-Martinez L.P."/>
        </authorList>
    </citation>
    <scope>NUCLEOTIDE SEQUENCE [LARGE SCALE GENOMIC DNA]</scope>
    <source>
        <strain evidence="2 3">AS3.12</strain>
    </source>
</reference>
<gene>
    <name evidence="2" type="ORF">F4695_003538</name>
</gene>
<dbReference type="RefSeq" id="WP_245341418.1">
    <property type="nucleotide sequence ID" value="NZ_JACHBU010000007.1"/>
</dbReference>
<dbReference type="EMBL" id="JACHBU010000007">
    <property type="protein sequence ID" value="MBB6510152.1"/>
    <property type="molecule type" value="Genomic_DNA"/>
</dbReference>
<comment type="caution">
    <text evidence="2">The sequence shown here is derived from an EMBL/GenBank/DDBJ whole genome shotgun (WGS) entry which is preliminary data.</text>
</comment>
<name>A0A7X0MSM9_9HYPH</name>
<feature type="compositionally biased region" description="Basic and acidic residues" evidence="1">
    <location>
        <begin position="17"/>
        <end position="33"/>
    </location>
</feature>
<proteinExistence type="predicted"/>
<dbReference type="AlphaFoldDB" id="A0A7X0MSM9"/>